<dbReference type="AlphaFoldDB" id="K5WLJ3"/>
<dbReference type="InParanoid" id="K5WLJ3"/>
<sequence length="106" mass="11256">MLQDIDLALVPRSDADGTESDGSTATPTSPTSTTSSAARKRSSLDTASEPDSTSSHPDSQHEASSVVVPLVPWVTVLIRYLGRPVVVTCLARAYLATLTFSVRLMH</sequence>
<dbReference type="KEGG" id="pco:PHACADRAFT_250920"/>
<accession>K5WLJ3</accession>
<evidence type="ECO:0000256" key="1">
    <source>
        <dbReference type="SAM" id="MobiDB-lite"/>
    </source>
</evidence>
<reference evidence="2 3" key="1">
    <citation type="journal article" date="2012" name="BMC Genomics">
        <title>Comparative genomics of the white-rot fungi, Phanerochaete carnosa and P. chrysosporium, to elucidate the genetic basis of the distinct wood types they colonize.</title>
        <authorList>
            <person name="Suzuki H."/>
            <person name="MacDonald J."/>
            <person name="Syed K."/>
            <person name="Salamov A."/>
            <person name="Hori C."/>
            <person name="Aerts A."/>
            <person name="Henrissat B."/>
            <person name="Wiebenga A."/>
            <person name="vanKuyk P.A."/>
            <person name="Barry K."/>
            <person name="Lindquist E."/>
            <person name="LaButti K."/>
            <person name="Lapidus A."/>
            <person name="Lucas S."/>
            <person name="Coutinho P."/>
            <person name="Gong Y."/>
            <person name="Samejima M."/>
            <person name="Mahadevan R."/>
            <person name="Abou-Zaid M."/>
            <person name="de Vries R.P."/>
            <person name="Igarashi K."/>
            <person name="Yadav J.S."/>
            <person name="Grigoriev I.V."/>
            <person name="Master E.R."/>
        </authorList>
    </citation>
    <scope>NUCLEOTIDE SEQUENCE [LARGE SCALE GENOMIC DNA]</scope>
    <source>
        <strain evidence="2 3">HHB-10118-sp</strain>
    </source>
</reference>
<organism evidence="2 3">
    <name type="scientific">Phanerochaete carnosa (strain HHB-10118-sp)</name>
    <name type="common">White-rot fungus</name>
    <name type="synonym">Peniophora carnosa</name>
    <dbReference type="NCBI Taxonomy" id="650164"/>
    <lineage>
        <taxon>Eukaryota</taxon>
        <taxon>Fungi</taxon>
        <taxon>Dikarya</taxon>
        <taxon>Basidiomycota</taxon>
        <taxon>Agaricomycotina</taxon>
        <taxon>Agaricomycetes</taxon>
        <taxon>Polyporales</taxon>
        <taxon>Phanerochaetaceae</taxon>
        <taxon>Phanerochaete</taxon>
    </lineage>
</organism>
<keyword evidence="3" id="KW-1185">Reference proteome</keyword>
<proteinExistence type="predicted"/>
<dbReference type="Proteomes" id="UP000008370">
    <property type="component" value="Unassembled WGS sequence"/>
</dbReference>
<feature type="compositionally biased region" description="Polar residues" evidence="1">
    <location>
        <begin position="44"/>
        <end position="57"/>
    </location>
</feature>
<protein>
    <submittedName>
        <fullName evidence="2">Uncharacterized protein</fullName>
    </submittedName>
</protein>
<feature type="compositionally biased region" description="Low complexity" evidence="1">
    <location>
        <begin position="23"/>
        <end position="37"/>
    </location>
</feature>
<dbReference type="RefSeq" id="XP_007392606.1">
    <property type="nucleotide sequence ID" value="XM_007392544.1"/>
</dbReference>
<evidence type="ECO:0000313" key="2">
    <source>
        <dbReference type="EMBL" id="EKM60059.1"/>
    </source>
</evidence>
<dbReference type="GeneID" id="18915061"/>
<dbReference type="EMBL" id="JH930469">
    <property type="protein sequence ID" value="EKM60059.1"/>
    <property type="molecule type" value="Genomic_DNA"/>
</dbReference>
<evidence type="ECO:0000313" key="3">
    <source>
        <dbReference type="Proteomes" id="UP000008370"/>
    </source>
</evidence>
<gene>
    <name evidence="2" type="ORF">PHACADRAFT_250920</name>
</gene>
<feature type="region of interest" description="Disordered" evidence="1">
    <location>
        <begin position="1"/>
        <end position="65"/>
    </location>
</feature>
<dbReference type="HOGENOM" id="CLU_2224143_0_0_1"/>
<name>K5WLJ3_PHACS</name>